<evidence type="ECO:0000259" key="8">
    <source>
        <dbReference type="PROSITE" id="PS50048"/>
    </source>
</evidence>
<dbReference type="InterPro" id="IPR001138">
    <property type="entry name" value="Zn2Cys6_DnaBD"/>
</dbReference>
<dbReference type="CDD" id="cd00067">
    <property type="entry name" value="GAL4"/>
    <property type="match status" value="1"/>
</dbReference>
<evidence type="ECO:0000256" key="7">
    <source>
        <dbReference type="SAM" id="Phobius"/>
    </source>
</evidence>
<dbReference type="CDD" id="cd12148">
    <property type="entry name" value="fungal_TF_MHR"/>
    <property type="match status" value="1"/>
</dbReference>
<dbReference type="PANTHER" id="PTHR47338:SF5">
    <property type="entry name" value="ZN(II)2CYS6 TRANSCRIPTION FACTOR (EUROFUNG)"/>
    <property type="match status" value="1"/>
</dbReference>
<evidence type="ECO:0000256" key="1">
    <source>
        <dbReference type="ARBA" id="ARBA00004123"/>
    </source>
</evidence>
<evidence type="ECO:0000313" key="9">
    <source>
        <dbReference type="EMBL" id="KXS19491.1"/>
    </source>
</evidence>
<proteinExistence type="predicted"/>
<name>A0A139ARW7_GONPJ</name>
<dbReference type="Proteomes" id="UP000070544">
    <property type="component" value="Unassembled WGS sequence"/>
</dbReference>
<keyword evidence="7" id="KW-0472">Membrane</keyword>
<feature type="compositionally biased region" description="Low complexity" evidence="6">
    <location>
        <begin position="107"/>
        <end position="120"/>
    </location>
</feature>
<dbReference type="Pfam" id="PF04082">
    <property type="entry name" value="Fungal_trans"/>
    <property type="match status" value="1"/>
</dbReference>
<protein>
    <recommendedName>
        <fullName evidence="8">Zn(2)-C6 fungal-type domain-containing protein</fullName>
    </recommendedName>
</protein>
<accession>A0A139ARW7</accession>
<dbReference type="PANTHER" id="PTHR47338">
    <property type="entry name" value="ZN(II)2CYS6 TRANSCRIPTION FACTOR (EUROFUNG)-RELATED"/>
    <property type="match status" value="1"/>
</dbReference>
<feature type="transmembrane region" description="Helical" evidence="7">
    <location>
        <begin position="670"/>
        <end position="687"/>
    </location>
</feature>
<reference evidence="9 10" key="1">
    <citation type="journal article" date="2015" name="Genome Biol. Evol.">
        <title>Phylogenomic analyses indicate that early fungi evolved digesting cell walls of algal ancestors of land plants.</title>
        <authorList>
            <person name="Chang Y."/>
            <person name="Wang S."/>
            <person name="Sekimoto S."/>
            <person name="Aerts A.L."/>
            <person name="Choi C."/>
            <person name="Clum A."/>
            <person name="LaButti K.M."/>
            <person name="Lindquist E.A."/>
            <person name="Yee Ngan C."/>
            <person name="Ohm R.A."/>
            <person name="Salamov A.A."/>
            <person name="Grigoriev I.V."/>
            <person name="Spatafora J.W."/>
            <person name="Berbee M.L."/>
        </authorList>
    </citation>
    <scope>NUCLEOTIDE SEQUENCE [LARGE SCALE GENOMIC DNA]</scope>
    <source>
        <strain evidence="9 10">JEL478</strain>
    </source>
</reference>
<dbReference type="SUPFAM" id="SSF57701">
    <property type="entry name" value="Zn2/Cys6 DNA-binding domain"/>
    <property type="match status" value="1"/>
</dbReference>
<evidence type="ECO:0000256" key="6">
    <source>
        <dbReference type="SAM" id="MobiDB-lite"/>
    </source>
</evidence>
<keyword evidence="3" id="KW-0805">Transcription regulation</keyword>
<gene>
    <name evidence="9" type="ORF">M427DRAFT_52923</name>
</gene>
<keyword evidence="7" id="KW-0812">Transmembrane</keyword>
<dbReference type="InterPro" id="IPR007219">
    <property type="entry name" value="XnlR_reg_dom"/>
</dbReference>
<dbReference type="InterPro" id="IPR050815">
    <property type="entry name" value="TF_fung"/>
</dbReference>
<dbReference type="AlphaFoldDB" id="A0A139ARW7"/>
<dbReference type="Gene3D" id="4.10.240.10">
    <property type="entry name" value="Zn(2)-C6 fungal-type DNA-binding domain"/>
    <property type="match status" value="1"/>
</dbReference>
<dbReference type="Pfam" id="PF00172">
    <property type="entry name" value="Zn_clus"/>
    <property type="match status" value="1"/>
</dbReference>
<evidence type="ECO:0000256" key="3">
    <source>
        <dbReference type="ARBA" id="ARBA00023015"/>
    </source>
</evidence>
<dbReference type="PROSITE" id="PS50048">
    <property type="entry name" value="ZN2_CY6_FUNGAL_2"/>
    <property type="match status" value="1"/>
</dbReference>
<feature type="domain" description="Zn(2)-C6 fungal-type" evidence="8">
    <location>
        <begin position="29"/>
        <end position="59"/>
    </location>
</feature>
<dbReference type="SMART" id="SM00066">
    <property type="entry name" value="GAL4"/>
    <property type="match status" value="1"/>
</dbReference>
<evidence type="ECO:0000256" key="5">
    <source>
        <dbReference type="ARBA" id="ARBA00023242"/>
    </source>
</evidence>
<dbReference type="InterPro" id="IPR036864">
    <property type="entry name" value="Zn2-C6_fun-type_DNA-bd_sf"/>
</dbReference>
<dbReference type="GO" id="GO:0008270">
    <property type="term" value="F:zinc ion binding"/>
    <property type="evidence" value="ECO:0007669"/>
    <property type="project" value="InterPro"/>
</dbReference>
<dbReference type="EMBL" id="KQ965738">
    <property type="protein sequence ID" value="KXS19491.1"/>
    <property type="molecule type" value="Genomic_DNA"/>
</dbReference>
<dbReference type="OrthoDB" id="39175at2759"/>
<keyword evidence="7" id="KW-1133">Transmembrane helix</keyword>
<keyword evidence="4" id="KW-0804">Transcription</keyword>
<organism evidence="9 10">
    <name type="scientific">Gonapodya prolifera (strain JEL478)</name>
    <name type="common">Monoblepharis prolifera</name>
    <dbReference type="NCBI Taxonomy" id="1344416"/>
    <lineage>
        <taxon>Eukaryota</taxon>
        <taxon>Fungi</taxon>
        <taxon>Fungi incertae sedis</taxon>
        <taxon>Chytridiomycota</taxon>
        <taxon>Chytridiomycota incertae sedis</taxon>
        <taxon>Monoblepharidomycetes</taxon>
        <taxon>Monoblepharidales</taxon>
        <taxon>Gonapodyaceae</taxon>
        <taxon>Gonapodya</taxon>
    </lineage>
</organism>
<dbReference type="STRING" id="1344416.A0A139ARW7"/>
<keyword evidence="5" id="KW-0539">Nucleus</keyword>
<dbReference type="GO" id="GO:0003677">
    <property type="term" value="F:DNA binding"/>
    <property type="evidence" value="ECO:0007669"/>
    <property type="project" value="InterPro"/>
</dbReference>
<dbReference type="PROSITE" id="PS00463">
    <property type="entry name" value="ZN2_CY6_FUNGAL_1"/>
    <property type="match status" value="1"/>
</dbReference>
<evidence type="ECO:0000313" key="10">
    <source>
        <dbReference type="Proteomes" id="UP000070544"/>
    </source>
</evidence>
<evidence type="ECO:0000256" key="4">
    <source>
        <dbReference type="ARBA" id="ARBA00023163"/>
    </source>
</evidence>
<keyword evidence="2" id="KW-0479">Metal-binding</keyword>
<evidence type="ECO:0000256" key="2">
    <source>
        <dbReference type="ARBA" id="ARBA00022723"/>
    </source>
</evidence>
<comment type="subcellular location">
    <subcellularLocation>
        <location evidence="1">Nucleus</location>
    </subcellularLocation>
</comment>
<dbReference type="GO" id="GO:0000981">
    <property type="term" value="F:DNA-binding transcription factor activity, RNA polymerase II-specific"/>
    <property type="evidence" value="ECO:0007669"/>
    <property type="project" value="InterPro"/>
</dbReference>
<dbReference type="GO" id="GO:0006351">
    <property type="term" value="P:DNA-templated transcription"/>
    <property type="evidence" value="ECO:0007669"/>
    <property type="project" value="InterPro"/>
</dbReference>
<sequence length="871" mass="96078">MDMRVLQSDSIPEGSASIRSRDKKYVSKACLACRNAKTKCDSREPRCSHCELRDFVCDYSWQQKQRGPPPNPNSGRSERRRRRIERNILPNSLYPRPNGVPRVSPESDASTKSSNSRSSPPHVPPPASENARSNIALPDSFMAHPLILGDARVCAVDSHPKVTYHDFDVPHLSTPSYVVPDYTTVPEQLPHYSTTIPVLETPIWRSDQRLESGLGTGIAADVLRQLSLPQNAASAAVAHPDYGSLVTISLPRGNITHVAAAGYHSETNEERDLLGRSASELSAYQLSTPQSTIPFLGGMRGQAFGNFYSHGTGTISPPSVNGLTLSNPNVPYLASTLVPVSSIRPIPSSVPRALTIFDDLPPLPSSEIMNEILHSTFENVMVGHNLFAFLTIHRPSFCARIRSGSVDPLLFLCVLCLGCRQHPARDIIRPTFSKRVIRYLGWVTESAKQSGEVPISTIQALICWTYFVMADMGRLASGQSWQEFILAICRKMRFDLEVDPFSDLDWIQREERRRIWWWCWFSDSVIGVGSKRQPQLPDMHAAILLPCAESYFNLDPPPSVAPANSPSWIVQADPPLFMDRRNGPLEEVKDHVWLFLTGLAKQCRSILRVIVADEKETRKQALQTHITVSATLMNVFPAAVRRLASDDELLGGSYVYQGWFDRGRDLPTSVAYPIGAMAIAVYATWIIPMGPRTKNMLDDLSWVGSEHFLPCMELANACTKLIERLLIAVPTFPIPGTAVLFSIFQIGVLHLLCVKQALDAAPITKTSTNPSALGRGETIQRGVLLSEVLNSVGTTSWTSNPNLNAVVLDSLAKADIHGRVLKLHATETKAGEGIWSLWEAMLADAVPVFGALGAFEVTEGIVEVNPEDYQS</sequence>
<dbReference type="GO" id="GO:0005634">
    <property type="term" value="C:nucleus"/>
    <property type="evidence" value="ECO:0007669"/>
    <property type="project" value="UniProtKB-SubCell"/>
</dbReference>
<feature type="region of interest" description="Disordered" evidence="6">
    <location>
        <begin position="62"/>
        <end position="133"/>
    </location>
</feature>
<keyword evidence="10" id="KW-1185">Reference proteome</keyword>